<keyword evidence="4" id="KW-1185">Reference proteome</keyword>
<evidence type="ECO:0000256" key="1">
    <source>
        <dbReference type="SAM" id="MobiDB-lite"/>
    </source>
</evidence>
<keyword evidence="2" id="KW-0472">Membrane</keyword>
<feature type="region of interest" description="Disordered" evidence="1">
    <location>
        <begin position="107"/>
        <end position="134"/>
    </location>
</feature>
<evidence type="ECO:0000256" key="2">
    <source>
        <dbReference type="SAM" id="Phobius"/>
    </source>
</evidence>
<accession>A0A439D4Y7</accession>
<evidence type="ECO:0000313" key="3">
    <source>
        <dbReference type="EMBL" id="RWA09454.1"/>
    </source>
</evidence>
<proteinExistence type="predicted"/>
<protein>
    <recommendedName>
        <fullName evidence="5">Fucose-specific lectin</fullName>
    </recommendedName>
</protein>
<dbReference type="STRING" id="363999.A0A439D4Y7"/>
<dbReference type="AlphaFoldDB" id="A0A439D4Y7"/>
<feature type="transmembrane region" description="Helical" evidence="2">
    <location>
        <begin position="77"/>
        <end position="102"/>
    </location>
</feature>
<evidence type="ECO:0008006" key="5">
    <source>
        <dbReference type="Google" id="ProtNLM"/>
    </source>
</evidence>
<dbReference type="EMBL" id="RYZI01000154">
    <property type="protein sequence ID" value="RWA09454.1"/>
    <property type="molecule type" value="Genomic_DNA"/>
</dbReference>
<keyword evidence="2" id="KW-0812">Transmembrane</keyword>
<dbReference type="Proteomes" id="UP000286045">
    <property type="component" value="Unassembled WGS sequence"/>
</dbReference>
<keyword evidence="2" id="KW-1133">Transmembrane helix</keyword>
<evidence type="ECO:0000313" key="4">
    <source>
        <dbReference type="Proteomes" id="UP000286045"/>
    </source>
</evidence>
<dbReference type="SUPFAM" id="SSF89372">
    <property type="entry name" value="Fucose-specific lectin"/>
    <property type="match status" value="1"/>
</dbReference>
<reference evidence="3 4" key="1">
    <citation type="submission" date="2018-12" db="EMBL/GenBank/DDBJ databases">
        <title>Draft genome sequence of Xylaria grammica IHI A82.</title>
        <authorList>
            <person name="Buettner E."/>
            <person name="Kellner H."/>
        </authorList>
    </citation>
    <scope>NUCLEOTIDE SEQUENCE [LARGE SCALE GENOMIC DNA]</scope>
    <source>
        <strain evidence="3 4">IHI A82</strain>
    </source>
</reference>
<gene>
    <name evidence="3" type="ORF">EKO27_g5670</name>
</gene>
<comment type="caution">
    <text evidence="3">The sequence shown here is derived from an EMBL/GenBank/DDBJ whole genome shotgun (WGS) entry which is preliminary data.</text>
</comment>
<feature type="compositionally biased region" description="Polar residues" evidence="1">
    <location>
        <begin position="118"/>
        <end position="134"/>
    </location>
</feature>
<sequence>MEPYSELEVVPLEDRRASIGAPQRQPEKVFPQTVPLEYRNHNIEAVEKDNEPSRINTTIPPGAQQSVRKICGLPLRVFYATLAIILVLVVGAIIGGVVGGLYSRSSHALSDTGDRGSPPTTGDDSATDGDNSTSALTSHILPASQLSAANWTDPQGFMHRFVFFQDNSSAIITRRWDPYNRTWSTNNLTDILRTSRAPINPVGPFTPLASAACNFNSEVNRVRLWYIAPDHTIASVGVQDLVHEPEVWAINTLSGAILEAYPGSRLASAWNRCRGSCVGYWALAYQRKSDAGINVANSSNYKHQTLAIEPARVAQGSSLALVPEIQPDGASVSRLTMMSESLSAPNAGLAQKTTYETSWYLDGSLLGHADLPAPSPTLQFAITLLDNFRTVVFLALLPNGTVTGQYYRETFVDIPSVHFRGGPSGVNFTAVATSEEAMFYGISQGQILQYRIDDTDPSVFDFVGSVYD</sequence>
<organism evidence="3 4">
    <name type="scientific">Xylaria grammica</name>
    <dbReference type="NCBI Taxonomy" id="363999"/>
    <lineage>
        <taxon>Eukaryota</taxon>
        <taxon>Fungi</taxon>
        <taxon>Dikarya</taxon>
        <taxon>Ascomycota</taxon>
        <taxon>Pezizomycotina</taxon>
        <taxon>Sordariomycetes</taxon>
        <taxon>Xylariomycetidae</taxon>
        <taxon>Xylariales</taxon>
        <taxon>Xylariaceae</taxon>
        <taxon>Xylaria</taxon>
    </lineage>
</organism>
<dbReference type="Gene3D" id="2.120.10.70">
    <property type="entry name" value="Fucose-specific lectin"/>
    <property type="match status" value="1"/>
</dbReference>
<name>A0A439D4Y7_9PEZI</name>